<reference evidence="4 5" key="1">
    <citation type="journal article" date="2020" name="ISME J.">
        <title>Uncovering the hidden diversity of litter-decomposition mechanisms in mushroom-forming fungi.</title>
        <authorList>
            <person name="Floudas D."/>
            <person name="Bentzer J."/>
            <person name="Ahren D."/>
            <person name="Johansson T."/>
            <person name="Persson P."/>
            <person name="Tunlid A."/>
        </authorList>
    </citation>
    <scope>NUCLEOTIDE SEQUENCE [LARGE SCALE GENOMIC DNA]</scope>
    <source>
        <strain evidence="4 5">CBS 175.51</strain>
    </source>
</reference>
<feature type="transmembrane region" description="Helical" evidence="2">
    <location>
        <begin position="44"/>
        <end position="63"/>
    </location>
</feature>
<proteinExistence type="predicted"/>
<evidence type="ECO:0000313" key="5">
    <source>
        <dbReference type="Proteomes" id="UP000541558"/>
    </source>
</evidence>
<keyword evidence="2" id="KW-1133">Transmembrane helix</keyword>
<keyword evidence="2" id="KW-0472">Membrane</keyword>
<dbReference type="EMBL" id="JAACJK010000001">
    <property type="protein sequence ID" value="KAF5341642.1"/>
    <property type="molecule type" value="Genomic_DNA"/>
</dbReference>
<comment type="caution">
    <text evidence="4">The sequence shown here is derived from an EMBL/GenBank/DDBJ whole genome shotgun (WGS) entry which is preliminary data.</text>
</comment>
<feature type="transmembrane region" description="Helical" evidence="2">
    <location>
        <begin position="168"/>
        <end position="192"/>
    </location>
</feature>
<feature type="region of interest" description="Disordered" evidence="1">
    <location>
        <begin position="328"/>
        <end position="354"/>
    </location>
</feature>
<sequence length="381" mass="41624">MTATTQVQFVQFCIQYSSIALIYYDYALTFKREVKYVWNRPFHILTVMFFFCRFSLLSNPIFLHGLKNKLGGLDEDNHHSPCSTNAGAHSCDTAYTIAACLGVLGRIGILAILGVRTCALYQYNRFIVGLFGLLGTLVAVAAILHVPNVSCTGTKVLNNPGVRVSTDLLSTSTVVFELLSTAFVVASCLRNMKSIGSLKLQKNSLLYLMLKEGLLYTGFVTAFTTTALILNYGAPLGSFFQRLLNALTMPISGIMTARFLLHVREWQGDSNGDRLGNDLNIESDDFDFPDHMVLNMDRSLPSVNVAFTRSVSTIESFGADTEIYSHGQADSNQGVRSDLASAGHEPPPLAGMTERKGTTGVMAMVSSWKHGRNHASTSSLA</sequence>
<dbReference type="Pfam" id="PF20151">
    <property type="entry name" value="DUF6533"/>
    <property type="match status" value="1"/>
</dbReference>
<evidence type="ECO:0000256" key="1">
    <source>
        <dbReference type="SAM" id="MobiDB-lite"/>
    </source>
</evidence>
<protein>
    <recommendedName>
        <fullName evidence="3">DUF6533 domain-containing protein</fullName>
    </recommendedName>
</protein>
<feature type="transmembrane region" description="Helical" evidence="2">
    <location>
        <begin position="213"/>
        <end position="233"/>
    </location>
</feature>
<feature type="transmembrane region" description="Helical" evidence="2">
    <location>
        <begin position="127"/>
        <end position="148"/>
    </location>
</feature>
<keyword evidence="2" id="KW-0812">Transmembrane</keyword>
<gene>
    <name evidence="4" type="ORF">D9611_002081</name>
</gene>
<evidence type="ECO:0000256" key="2">
    <source>
        <dbReference type="SAM" id="Phobius"/>
    </source>
</evidence>
<feature type="transmembrane region" description="Helical" evidence="2">
    <location>
        <begin position="94"/>
        <end position="115"/>
    </location>
</feature>
<dbReference type="AlphaFoldDB" id="A0A8H5CGX5"/>
<name>A0A8H5CGX5_9AGAR</name>
<evidence type="ECO:0000259" key="3">
    <source>
        <dbReference type="Pfam" id="PF20151"/>
    </source>
</evidence>
<evidence type="ECO:0000313" key="4">
    <source>
        <dbReference type="EMBL" id="KAF5341642.1"/>
    </source>
</evidence>
<dbReference type="InterPro" id="IPR045340">
    <property type="entry name" value="DUF6533"/>
</dbReference>
<organism evidence="4 5">
    <name type="scientific">Ephemerocybe angulata</name>
    <dbReference type="NCBI Taxonomy" id="980116"/>
    <lineage>
        <taxon>Eukaryota</taxon>
        <taxon>Fungi</taxon>
        <taxon>Dikarya</taxon>
        <taxon>Basidiomycota</taxon>
        <taxon>Agaricomycotina</taxon>
        <taxon>Agaricomycetes</taxon>
        <taxon>Agaricomycetidae</taxon>
        <taxon>Agaricales</taxon>
        <taxon>Agaricineae</taxon>
        <taxon>Psathyrellaceae</taxon>
        <taxon>Ephemerocybe</taxon>
    </lineage>
</organism>
<feature type="domain" description="DUF6533" evidence="3">
    <location>
        <begin position="14"/>
        <end position="55"/>
    </location>
</feature>
<dbReference type="OrthoDB" id="3267855at2759"/>
<keyword evidence="5" id="KW-1185">Reference proteome</keyword>
<dbReference type="Proteomes" id="UP000541558">
    <property type="component" value="Unassembled WGS sequence"/>
</dbReference>
<accession>A0A8H5CGX5</accession>